<keyword evidence="1" id="KW-1133">Transmembrane helix</keyword>
<name>A0A410DTZ8_9CLOT</name>
<dbReference type="OrthoDB" id="9805025at2"/>
<keyword evidence="1" id="KW-0472">Membrane</keyword>
<dbReference type="InterPro" id="IPR006976">
    <property type="entry name" value="VanZ-like"/>
</dbReference>
<feature type="transmembrane region" description="Helical" evidence="1">
    <location>
        <begin position="96"/>
        <end position="119"/>
    </location>
</feature>
<dbReference type="PANTHER" id="PTHR36834:SF1">
    <property type="entry name" value="INTEGRAL MEMBRANE PROTEIN"/>
    <property type="match status" value="1"/>
</dbReference>
<organism evidence="3 4">
    <name type="scientific">Clostridium manihotivorum</name>
    <dbReference type="NCBI Taxonomy" id="2320868"/>
    <lineage>
        <taxon>Bacteria</taxon>
        <taxon>Bacillati</taxon>
        <taxon>Bacillota</taxon>
        <taxon>Clostridia</taxon>
        <taxon>Eubacteriales</taxon>
        <taxon>Clostridiaceae</taxon>
        <taxon>Clostridium</taxon>
    </lineage>
</organism>
<dbReference type="InterPro" id="IPR053150">
    <property type="entry name" value="Teicoplanin_resist-assoc"/>
</dbReference>
<sequence>MSFDRITAFVIGVPILIVTEILRYKKCKKRNRKFFNIREFLIILLSIYIITVISVTLLPFRSWGAHSPEANLIPVFNTLKDMSNIPQNMKVFMIKFWLVNILVNLLLLTPLAIIVPLVFKRFRSSKATVLLGFIVTLSIEVLQYLSAFIGSARSFDIDDIILNTLGAAIGFYFYRFITKRFIQSKEEQVV</sequence>
<gene>
    <name evidence="3" type="ORF">C1I91_12880</name>
</gene>
<feature type="domain" description="VanZ-like" evidence="2">
    <location>
        <begin position="47"/>
        <end position="177"/>
    </location>
</feature>
<feature type="transmembrane region" description="Helical" evidence="1">
    <location>
        <begin position="40"/>
        <end position="60"/>
    </location>
</feature>
<keyword evidence="1" id="KW-0812">Transmembrane</keyword>
<feature type="transmembrane region" description="Helical" evidence="1">
    <location>
        <begin position="128"/>
        <end position="148"/>
    </location>
</feature>
<feature type="transmembrane region" description="Helical" evidence="1">
    <location>
        <begin position="6"/>
        <end position="24"/>
    </location>
</feature>
<keyword evidence="4" id="KW-1185">Reference proteome</keyword>
<feature type="transmembrane region" description="Helical" evidence="1">
    <location>
        <begin position="160"/>
        <end position="177"/>
    </location>
</feature>
<protein>
    <recommendedName>
        <fullName evidence="2">VanZ-like domain-containing protein</fullName>
    </recommendedName>
</protein>
<dbReference type="AlphaFoldDB" id="A0A410DTZ8"/>
<evidence type="ECO:0000313" key="4">
    <source>
        <dbReference type="Proteomes" id="UP000286268"/>
    </source>
</evidence>
<accession>A0A410DTZ8</accession>
<proteinExistence type="predicted"/>
<evidence type="ECO:0000256" key="1">
    <source>
        <dbReference type="SAM" id="Phobius"/>
    </source>
</evidence>
<dbReference type="Pfam" id="PF04892">
    <property type="entry name" value="VanZ"/>
    <property type="match status" value="1"/>
</dbReference>
<dbReference type="RefSeq" id="WP_128213250.1">
    <property type="nucleotide sequence ID" value="NZ_CP025746.1"/>
</dbReference>
<dbReference type="Proteomes" id="UP000286268">
    <property type="component" value="Chromosome"/>
</dbReference>
<dbReference type="EMBL" id="CP025746">
    <property type="protein sequence ID" value="QAA32462.1"/>
    <property type="molecule type" value="Genomic_DNA"/>
</dbReference>
<evidence type="ECO:0000259" key="2">
    <source>
        <dbReference type="Pfam" id="PF04892"/>
    </source>
</evidence>
<dbReference type="KEGG" id="cmah:C1I91_12880"/>
<evidence type="ECO:0000313" key="3">
    <source>
        <dbReference type="EMBL" id="QAA32462.1"/>
    </source>
</evidence>
<dbReference type="PANTHER" id="PTHR36834">
    <property type="entry name" value="MEMBRANE PROTEIN-RELATED"/>
    <property type="match status" value="1"/>
</dbReference>
<reference evidence="3 4" key="1">
    <citation type="submission" date="2018-01" db="EMBL/GenBank/DDBJ databases">
        <title>Genome Sequencing and Assembly of Anaerobacter polyendosporus strain CT4.</title>
        <authorList>
            <person name="Tachaapaikoon C."/>
            <person name="Sutheeworapong S."/>
            <person name="Jenjaroenpun P."/>
            <person name="Wongsurawat T."/>
            <person name="Nookeaw I."/>
            <person name="Cheawchanlertfa P."/>
            <person name="Kosugi A."/>
            <person name="Cheevadhanarak S."/>
            <person name="Ratanakhanokchai K."/>
        </authorList>
    </citation>
    <scope>NUCLEOTIDE SEQUENCE [LARGE SCALE GENOMIC DNA]</scope>
    <source>
        <strain evidence="3 4">CT4</strain>
    </source>
</reference>